<accession>A0ACC0I852</accession>
<proteinExistence type="predicted"/>
<comment type="caution">
    <text evidence="1">The sequence shown here is derived from an EMBL/GenBank/DDBJ whole genome shotgun (WGS) entry which is preliminary data.</text>
</comment>
<protein>
    <submittedName>
        <fullName evidence="1">Uncharacterized protein</fullName>
    </submittedName>
</protein>
<dbReference type="Proteomes" id="UP001060215">
    <property type="component" value="Chromosome 6"/>
</dbReference>
<dbReference type="EMBL" id="CM045763">
    <property type="protein sequence ID" value="KAI8020997.1"/>
    <property type="molecule type" value="Genomic_DNA"/>
</dbReference>
<name>A0ACC0I852_9ERIC</name>
<evidence type="ECO:0000313" key="2">
    <source>
        <dbReference type="Proteomes" id="UP001060215"/>
    </source>
</evidence>
<evidence type="ECO:0000313" key="1">
    <source>
        <dbReference type="EMBL" id="KAI8020997.1"/>
    </source>
</evidence>
<sequence>MADIHNSNPSRKFNKSKKQKQKLYIASTLLYIYDRHDMRRISGGGEEVVVCEVLEGLVVALGVPEEGGHDEAVVVRDEEEVVRDEEDLDEERAVVVGGGDQVVVDCASSSLLLAF</sequence>
<organism evidence="1 2">
    <name type="scientific">Camellia lanceoleosa</name>
    <dbReference type="NCBI Taxonomy" id="1840588"/>
    <lineage>
        <taxon>Eukaryota</taxon>
        <taxon>Viridiplantae</taxon>
        <taxon>Streptophyta</taxon>
        <taxon>Embryophyta</taxon>
        <taxon>Tracheophyta</taxon>
        <taxon>Spermatophyta</taxon>
        <taxon>Magnoliopsida</taxon>
        <taxon>eudicotyledons</taxon>
        <taxon>Gunneridae</taxon>
        <taxon>Pentapetalae</taxon>
        <taxon>asterids</taxon>
        <taxon>Ericales</taxon>
        <taxon>Theaceae</taxon>
        <taxon>Camellia</taxon>
    </lineage>
</organism>
<gene>
    <name evidence="1" type="ORF">LOK49_LG03G01618</name>
</gene>
<keyword evidence="2" id="KW-1185">Reference proteome</keyword>
<reference evidence="1 2" key="1">
    <citation type="journal article" date="2022" name="Plant J.">
        <title>Chromosome-level genome of Camellia lanceoleosa provides a valuable resource for understanding genome evolution and self-incompatibility.</title>
        <authorList>
            <person name="Gong W."/>
            <person name="Xiao S."/>
            <person name="Wang L."/>
            <person name="Liao Z."/>
            <person name="Chang Y."/>
            <person name="Mo W."/>
            <person name="Hu G."/>
            <person name="Li W."/>
            <person name="Zhao G."/>
            <person name="Zhu H."/>
            <person name="Hu X."/>
            <person name="Ji K."/>
            <person name="Xiang X."/>
            <person name="Song Q."/>
            <person name="Yuan D."/>
            <person name="Jin S."/>
            <person name="Zhang L."/>
        </authorList>
    </citation>
    <scope>NUCLEOTIDE SEQUENCE [LARGE SCALE GENOMIC DNA]</scope>
    <source>
        <strain evidence="1">SQ_2022a</strain>
    </source>
</reference>